<feature type="domain" description="DUF2726" evidence="2">
    <location>
        <begin position="42"/>
        <end position="161"/>
    </location>
</feature>
<accession>A0A1G2Q6P5</accession>
<keyword evidence="1" id="KW-0812">Transmembrane</keyword>
<dbReference type="Pfam" id="PF10881">
    <property type="entry name" value="DUF2726"/>
    <property type="match status" value="1"/>
</dbReference>
<comment type="caution">
    <text evidence="3">The sequence shown here is derived from an EMBL/GenBank/DDBJ whole genome shotgun (WGS) entry which is preliminary data.</text>
</comment>
<evidence type="ECO:0000259" key="2">
    <source>
        <dbReference type="Pfam" id="PF10881"/>
    </source>
</evidence>
<dbReference type="Gene3D" id="3.40.960.10">
    <property type="entry name" value="VSR Endonuclease"/>
    <property type="match status" value="1"/>
</dbReference>
<dbReference type="AlphaFoldDB" id="A0A1G2Q6P5"/>
<name>A0A1G2Q6P5_9BACT</name>
<sequence>MTWLYVLLIVIGVLVVAVKIFDLPIGQDKKKSTYRYQRKEFFMSRPEHLFFDVLVSIVGDRYYVFSQVHLSTILDNKVKGQNWRGAFRHIDEKSVDFVICDKAYIKPLLAIELDDSSHERAGRQDRDAEVERIFKEVGLPLLRLANQNQYNKDEIRNQIFQALNIT</sequence>
<evidence type="ECO:0000313" key="3">
    <source>
        <dbReference type="EMBL" id="OHA56208.1"/>
    </source>
</evidence>
<evidence type="ECO:0000313" key="4">
    <source>
        <dbReference type="Proteomes" id="UP000178226"/>
    </source>
</evidence>
<dbReference type="STRING" id="1802428.A2441_04115"/>
<dbReference type="Proteomes" id="UP000178226">
    <property type="component" value="Unassembled WGS sequence"/>
</dbReference>
<feature type="transmembrane region" description="Helical" evidence="1">
    <location>
        <begin position="6"/>
        <end position="25"/>
    </location>
</feature>
<dbReference type="EMBL" id="MHTE01000040">
    <property type="protein sequence ID" value="OHA56208.1"/>
    <property type="molecule type" value="Genomic_DNA"/>
</dbReference>
<reference evidence="3 4" key="1">
    <citation type="journal article" date="2016" name="Nat. Commun.">
        <title>Thousands of microbial genomes shed light on interconnected biogeochemical processes in an aquifer system.</title>
        <authorList>
            <person name="Anantharaman K."/>
            <person name="Brown C.T."/>
            <person name="Hug L.A."/>
            <person name="Sharon I."/>
            <person name="Castelle C.J."/>
            <person name="Probst A.J."/>
            <person name="Thomas B.C."/>
            <person name="Singh A."/>
            <person name="Wilkins M.J."/>
            <person name="Karaoz U."/>
            <person name="Brodie E.L."/>
            <person name="Williams K.H."/>
            <person name="Hubbard S.S."/>
            <person name="Banfield J.F."/>
        </authorList>
    </citation>
    <scope>NUCLEOTIDE SEQUENCE [LARGE SCALE GENOMIC DNA]</scope>
</reference>
<protein>
    <recommendedName>
        <fullName evidence="2">DUF2726 domain-containing protein</fullName>
    </recommendedName>
</protein>
<keyword evidence="1" id="KW-0472">Membrane</keyword>
<dbReference type="InterPro" id="IPR024402">
    <property type="entry name" value="DUF2726"/>
</dbReference>
<gene>
    <name evidence="3" type="ORF">A2441_04115</name>
</gene>
<proteinExistence type="predicted"/>
<organism evidence="3 4">
    <name type="scientific">Candidatus Veblenbacteria bacterium RIFOXYC2_FULL_42_11</name>
    <dbReference type="NCBI Taxonomy" id="1802428"/>
    <lineage>
        <taxon>Bacteria</taxon>
        <taxon>Candidatus Vebleniibacteriota</taxon>
    </lineage>
</organism>
<keyword evidence="1" id="KW-1133">Transmembrane helix</keyword>
<evidence type="ECO:0000256" key="1">
    <source>
        <dbReference type="SAM" id="Phobius"/>
    </source>
</evidence>